<organism evidence="1 2">
    <name type="scientific">Caerostris extrusa</name>
    <name type="common">Bark spider</name>
    <name type="synonym">Caerostris bankana</name>
    <dbReference type="NCBI Taxonomy" id="172846"/>
    <lineage>
        <taxon>Eukaryota</taxon>
        <taxon>Metazoa</taxon>
        <taxon>Ecdysozoa</taxon>
        <taxon>Arthropoda</taxon>
        <taxon>Chelicerata</taxon>
        <taxon>Arachnida</taxon>
        <taxon>Araneae</taxon>
        <taxon>Araneomorphae</taxon>
        <taxon>Entelegynae</taxon>
        <taxon>Araneoidea</taxon>
        <taxon>Araneidae</taxon>
        <taxon>Caerostris</taxon>
    </lineage>
</organism>
<dbReference type="AlphaFoldDB" id="A0AAV4UXI3"/>
<protein>
    <submittedName>
        <fullName evidence="1">Uncharacterized protein</fullName>
    </submittedName>
</protein>
<reference evidence="1 2" key="1">
    <citation type="submission" date="2021-06" db="EMBL/GenBank/DDBJ databases">
        <title>Caerostris extrusa draft genome.</title>
        <authorList>
            <person name="Kono N."/>
            <person name="Arakawa K."/>
        </authorList>
    </citation>
    <scope>NUCLEOTIDE SEQUENCE [LARGE SCALE GENOMIC DNA]</scope>
</reference>
<evidence type="ECO:0000313" key="1">
    <source>
        <dbReference type="EMBL" id="GIY62612.1"/>
    </source>
</evidence>
<comment type="caution">
    <text evidence="1">The sequence shown here is derived from an EMBL/GenBank/DDBJ whole genome shotgun (WGS) entry which is preliminary data.</text>
</comment>
<dbReference type="Proteomes" id="UP001054945">
    <property type="component" value="Unassembled WGS sequence"/>
</dbReference>
<keyword evidence="2" id="KW-1185">Reference proteome</keyword>
<evidence type="ECO:0000313" key="2">
    <source>
        <dbReference type="Proteomes" id="UP001054945"/>
    </source>
</evidence>
<dbReference type="EMBL" id="BPLR01013642">
    <property type="protein sequence ID" value="GIY62612.1"/>
    <property type="molecule type" value="Genomic_DNA"/>
</dbReference>
<gene>
    <name evidence="1" type="ORF">CEXT_38631</name>
</gene>
<accession>A0AAV4UXI3</accession>
<name>A0AAV4UXI3_CAEEX</name>
<sequence length="77" mass="8826">MCSLSRTTILPHIWHKTSFEIIWFSITGTGFQEEWVEQKIGRSKYPVLAILDAEALWTARATVVKLPILAREEKAIV</sequence>
<proteinExistence type="predicted"/>